<gene>
    <name evidence="2" type="ORF">niasHT_007022</name>
</gene>
<comment type="caution">
    <text evidence="2">The sequence shown here is derived from an EMBL/GenBank/DDBJ whole genome shotgun (WGS) entry which is preliminary data.</text>
</comment>
<accession>A0ABD2LXF9</accession>
<organism evidence="2 3">
    <name type="scientific">Heterodera trifolii</name>
    <dbReference type="NCBI Taxonomy" id="157864"/>
    <lineage>
        <taxon>Eukaryota</taxon>
        <taxon>Metazoa</taxon>
        <taxon>Ecdysozoa</taxon>
        <taxon>Nematoda</taxon>
        <taxon>Chromadorea</taxon>
        <taxon>Rhabditida</taxon>
        <taxon>Tylenchina</taxon>
        <taxon>Tylenchomorpha</taxon>
        <taxon>Tylenchoidea</taxon>
        <taxon>Heteroderidae</taxon>
        <taxon>Heteroderinae</taxon>
        <taxon>Heterodera</taxon>
    </lineage>
</organism>
<reference evidence="2 3" key="1">
    <citation type="submission" date="2024-10" db="EMBL/GenBank/DDBJ databases">
        <authorList>
            <person name="Kim D."/>
        </authorList>
    </citation>
    <scope>NUCLEOTIDE SEQUENCE [LARGE SCALE GENOMIC DNA]</scope>
    <source>
        <strain evidence="2">BH-2024</strain>
    </source>
</reference>
<name>A0ABD2LXF9_9BILA</name>
<protein>
    <submittedName>
        <fullName evidence="2">Uncharacterized protein</fullName>
    </submittedName>
</protein>
<evidence type="ECO:0000313" key="2">
    <source>
        <dbReference type="EMBL" id="KAL3119894.1"/>
    </source>
</evidence>
<dbReference type="EMBL" id="JBICBT010000228">
    <property type="protein sequence ID" value="KAL3119894.1"/>
    <property type="molecule type" value="Genomic_DNA"/>
</dbReference>
<feature type="region of interest" description="Disordered" evidence="1">
    <location>
        <begin position="164"/>
        <end position="189"/>
    </location>
</feature>
<dbReference type="Proteomes" id="UP001620626">
    <property type="component" value="Unassembled WGS sequence"/>
</dbReference>
<keyword evidence="3" id="KW-1185">Reference proteome</keyword>
<dbReference type="AlphaFoldDB" id="A0ABD2LXF9"/>
<evidence type="ECO:0000256" key="1">
    <source>
        <dbReference type="SAM" id="MobiDB-lite"/>
    </source>
</evidence>
<feature type="compositionally biased region" description="Low complexity" evidence="1">
    <location>
        <begin position="168"/>
        <end position="182"/>
    </location>
</feature>
<proteinExistence type="predicted"/>
<evidence type="ECO:0000313" key="3">
    <source>
        <dbReference type="Proteomes" id="UP001620626"/>
    </source>
</evidence>
<sequence length="189" mass="20789">MGAYATHRRLLLLPFCCFWPNLDDKFCGAIRRRVCALARLSVFVCVIIFRCHCWPSPTQKGQQQIQAALGKGGDGGKEGGAQMSNGPGLVGICQISPPLTPPSQPPALLSSAAPQLQLQHVGGHLLLQQCCADDVVVVVLVMMRWVASEVKRNFCKFTRNPKENAPVQQKQQQQQQVFSSSQNDGWTEF</sequence>